<protein>
    <submittedName>
        <fullName evidence="7">ABC transporter, ATP-binding protein</fullName>
    </submittedName>
</protein>
<dbReference type="SMART" id="SM00382">
    <property type="entry name" value="AAA"/>
    <property type="match status" value="1"/>
</dbReference>
<dbReference type="PROSITE" id="PS50893">
    <property type="entry name" value="ABC_TRANSPORTER_2"/>
    <property type="match status" value="1"/>
</dbReference>
<evidence type="ECO:0000256" key="2">
    <source>
        <dbReference type="ARBA" id="ARBA00022448"/>
    </source>
</evidence>
<dbReference type="SUPFAM" id="SSF52540">
    <property type="entry name" value="P-loop containing nucleoside triphosphate hydrolases"/>
    <property type="match status" value="1"/>
</dbReference>
<reference evidence="7 8" key="1">
    <citation type="journal article" date="2014" name="ISME J.">
        <title>Adaptation of an abundant Roseobacter RCA organism to pelagic systems revealed by genomic and transcriptomic analyses.</title>
        <authorList>
            <person name="Voget S."/>
            <person name="Wemheuer B."/>
            <person name="Brinkhoff T."/>
            <person name="Vollmers J."/>
            <person name="Dietrich S."/>
            <person name="Giebel H.A."/>
            <person name="Beardsley C."/>
            <person name="Sardemann C."/>
            <person name="Bakenhus I."/>
            <person name="Billerbeck S."/>
            <person name="Daniel R."/>
            <person name="Simon M."/>
        </authorList>
    </citation>
    <scope>NUCLEOTIDE SEQUENCE [LARGE SCALE GENOMIC DNA]</scope>
    <source>
        <strain evidence="7 8">RCA23</strain>
    </source>
</reference>
<dbReference type="InterPro" id="IPR017871">
    <property type="entry name" value="ABC_transporter-like_CS"/>
</dbReference>
<sequence length="238" mass="25507">MVSQDLYAQLNGVVVKRRGKAVLGPLDLDLLGGGFTIVLGPNGAGKTTLLKVLHGVDRLTSGSVSWTVPAKTVRQGQAYVFQRPIMLRRSVRANLAYPLQLLGLPKAEISARVAHWAARIGLSAELDVPAPRLSGGEQQKLALARALIRGPDTVFLDEPCSNLDGRSTREIEDILCDASAAGARIIMSTHDLGQARRLADRVLFLNKGLVEERGPADRFFAAPKSPGAIAFLNGDIIE</sequence>
<keyword evidence="4" id="KW-0547">Nucleotide-binding</keyword>
<evidence type="ECO:0000256" key="4">
    <source>
        <dbReference type="ARBA" id="ARBA00022741"/>
    </source>
</evidence>
<comment type="similarity">
    <text evidence="1">Belongs to the ABC transporter superfamily.</text>
</comment>
<dbReference type="EMBL" id="CP003984">
    <property type="protein sequence ID" value="AII87085.1"/>
    <property type="molecule type" value="Genomic_DNA"/>
</dbReference>
<dbReference type="InterPro" id="IPR003439">
    <property type="entry name" value="ABC_transporter-like_ATP-bd"/>
</dbReference>
<dbReference type="Pfam" id="PF00005">
    <property type="entry name" value="ABC_tran"/>
    <property type="match status" value="1"/>
</dbReference>
<dbReference type="GO" id="GO:0016887">
    <property type="term" value="F:ATP hydrolysis activity"/>
    <property type="evidence" value="ECO:0007669"/>
    <property type="project" value="InterPro"/>
</dbReference>
<dbReference type="InterPro" id="IPR050763">
    <property type="entry name" value="ABC_transporter_ATP-binding"/>
</dbReference>
<evidence type="ECO:0000256" key="3">
    <source>
        <dbReference type="ARBA" id="ARBA00022458"/>
    </source>
</evidence>
<dbReference type="PROSITE" id="PS00211">
    <property type="entry name" value="ABC_TRANSPORTER_1"/>
    <property type="match status" value="1"/>
</dbReference>
<keyword evidence="8" id="KW-1185">Reference proteome</keyword>
<dbReference type="Gene3D" id="3.40.50.300">
    <property type="entry name" value="P-loop containing nucleotide triphosphate hydrolases"/>
    <property type="match status" value="1"/>
</dbReference>
<dbReference type="Proteomes" id="UP000028680">
    <property type="component" value="Chromosome"/>
</dbReference>
<dbReference type="RefSeq" id="WP_044049852.1">
    <property type="nucleotide sequence ID" value="NZ_CP003984.1"/>
</dbReference>
<gene>
    <name evidence="7" type="ORF">RCA23_c15480</name>
</gene>
<evidence type="ECO:0000259" key="6">
    <source>
        <dbReference type="PROSITE" id="PS50893"/>
    </source>
</evidence>
<evidence type="ECO:0000256" key="5">
    <source>
        <dbReference type="ARBA" id="ARBA00022840"/>
    </source>
</evidence>
<dbReference type="AlphaFoldDB" id="A0AAN0VIE6"/>
<dbReference type="PANTHER" id="PTHR42711">
    <property type="entry name" value="ABC TRANSPORTER ATP-BINDING PROTEIN"/>
    <property type="match status" value="1"/>
</dbReference>
<name>A0AAN0VIE6_9RHOB</name>
<feature type="domain" description="ABC transporter" evidence="6">
    <location>
        <begin position="8"/>
        <end position="232"/>
    </location>
</feature>
<dbReference type="KEGG" id="ptp:RCA23_c15480"/>
<dbReference type="InterPro" id="IPR027417">
    <property type="entry name" value="P-loop_NTPase"/>
</dbReference>
<keyword evidence="2" id="KW-0813">Transport</keyword>
<dbReference type="PANTHER" id="PTHR42711:SF5">
    <property type="entry name" value="ABC TRANSPORTER ATP-BINDING PROTEIN NATA"/>
    <property type="match status" value="1"/>
</dbReference>
<organism evidence="7 8">
    <name type="scientific">Planktomarina temperata RCA23</name>
    <dbReference type="NCBI Taxonomy" id="666509"/>
    <lineage>
        <taxon>Bacteria</taxon>
        <taxon>Pseudomonadati</taxon>
        <taxon>Pseudomonadota</taxon>
        <taxon>Alphaproteobacteria</taxon>
        <taxon>Rhodobacterales</taxon>
        <taxon>Paracoccaceae</taxon>
        <taxon>Planktomarina</taxon>
    </lineage>
</organism>
<evidence type="ECO:0000313" key="7">
    <source>
        <dbReference type="EMBL" id="AII87085.1"/>
    </source>
</evidence>
<dbReference type="GO" id="GO:0005524">
    <property type="term" value="F:ATP binding"/>
    <property type="evidence" value="ECO:0007669"/>
    <property type="project" value="UniProtKB-KW"/>
</dbReference>
<keyword evidence="3" id="KW-0536">Nodulation</keyword>
<evidence type="ECO:0000256" key="1">
    <source>
        <dbReference type="ARBA" id="ARBA00005417"/>
    </source>
</evidence>
<accession>A0AAN0VIE6</accession>
<proteinExistence type="inferred from homology"/>
<keyword evidence="5 7" id="KW-0067">ATP-binding</keyword>
<dbReference type="InterPro" id="IPR003593">
    <property type="entry name" value="AAA+_ATPase"/>
</dbReference>
<evidence type="ECO:0000313" key="8">
    <source>
        <dbReference type="Proteomes" id="UP000028680"/>
    </source>
</evidence>